<dbReference type="Proteomes" id="UP000231990">
    <property type="component" value="Unassembled WGS sequence"/>
</dbReference>
<keyword evidence="4" id="KW-1185">Reference proteome</keyword>
<dbReference type="Gene3D" id="3.30.1700.10">
    <property type="entry name" value="lpxc deacetylase, domain 2"/>
    <property type="match status" value="1"/>
</dbReference>
<comment type="caution">
    <text evidence="3">The sequence shown here is derived from an EMBL/GenBank/DDBJ whole genome shotgun (WGS) entry which is preliminary data.</text>
</comment>
<evidence type="ECO:0000313" key="5">
    <source>
        <dbReference type="Proteomes" id="UP000231990"/>
    </source>
</evidence>
<dbReference type="AlphaFoldDB" id="A0A2M9ZR24"/>
<gene>
    <name evidence="2" type="ORF">CH360_16540</name>
    <name evidence="3" type="ORF">CH373_05865</name>
</gene>
<keyword evidence="3" id="KW-0808">Transferase</keyword>
<name>A0A2M9ZR24_9LEPT</name>
<evidence type="ECO:0000313" key="2">
    <source>
        <dbReference type="EMBL" id="PJZ68383.1"/>
    </source>
</evidence>
<protein>
    <submittedName>
        <fullName evidence="3">UDP-3-O-(3-hydroxymyristoyl)glucosamine N-acyltransferase</fullName>
    </submittedName>
</protein>
<dbReference type="Pfam" id="PF03331">
    <property type="entry name" value="LpxC"/>
    <property type="match status" value="1"/>
</dbReference>
<reference evidence="4 5" key="1">
    <citation type="submission" date="2017-07" db="EMBL/GenBank/DDBJ databases">
        <title>Leptospira spp. isolated from tropical soils.</title>
        <authorList>
            <person name="Thibeaux R."/>
            <person name="Iraola G."/>
            <person name="Ferres I."/>
            <person name="Bierque E."/>
            <person name="Girault D."/>
            <person name="Soupe-Gilbert M.-E."/>
            <person name="Picardeau M."/>
            <person name="Goarant C."/>
        </authorList>
    </citation>
    <scope>NUCLEOTIDE SEQUENCE [LARGE SCALE GENOMIC DNA]</scope>
    <source>
        <strain evidence="3 5">FH1-B-B1</strain>
        <strain evidence="2 4">FH1-B-C1</strain>
    </source>
</reference>
<dbReference type="InterPro" id="IPR011334">
    <property type="entry name" value="UDP-acyl_GlcNac_deAcase_C"/>
</dbReference>
<comment type="function">
    <text evidence="1">Catalyzes the hydrolysis of UDP-3-O-myristoyl-N-acetylglucosamine to form UDP-3-O-myristoylglucosamine and acetate, the committed step in lipid A biosynthesis.</text>
</comment>
<dbReference type="OrthoDB" id="341815at2"/>
<evidence type="ECO:0000313" key="4">
    <source>
        <dbReference type="Proteomes" id="UP000231962"/>
    </source>
</evidence>
<evidence type="ECO:0000313" key="3">
    <source>
        <dbReference type="EMBL" id="PJZ74421.1"/>
    </source>
</evidence>
<keyword evidence="3" id="KW-0012">Acyltransferase</keyword>
<accession>A0A2M9ZR24</accession>
<dbReference type="RefSeq" id="WP_100715185.1">
    <property type="nucleotide sequence ID" value="NZ_NPDY01000024.1"/>
</dbReference>
<sequence length="334" mass="38678">MRIITKTSELAELVSDRNPKHLSLPESFRSDANQFDRGLSYTLQNSFTVEGKATFENKNSRIKVLPCSEPRSQFSLNGSKFPLKAELCEKGNHNIQLGKVKIIEHPLAWMLAFGMYAEFELEESSFPTFDYCDKVYLDGMKDNIKSLKHRSKIGVLNPLGIVWEKGYCILEPPQSELEAENLVIDHQVNYPGSTVGRSRLVCEFSPERFSYFADARTTAFRTKMEAEQFYQIGLAGGLKDYPFTLENVILLDEEKIYNPREKFFDQTSGIDFEFLCHEMIDISSWLRFVEEEYNGRYVGKMTTYLFDHHKQIDIAQFVCNQQYMKKFNSEIVSI</sequence>
<dbReference type="GO" id="GO:0103117">
    <property type="term" value="F:UDP-3-O-acyl-N-acetylglucosamine deacetylase activity"/>
    <property type="evidence" value="ECO:0007669"/>
    <property type="project" value="InterPro"/>
</dbReference>
<proteinExistence type="predicted"/>
<evidence type="ECO:0000256" key="1">
    <source>
        <dbReference type="ARBA" id="ARBA00002923"/>
    </source>
</evidence>
<dbReference type="EMBL" id="NPDZ01000002">
    <property type="protein sequence ID" value="PJZ74421.1"/>
    <property type="molecule type" value="Genomic_DNA"/>
</dbReference>
<dbReference type="InterPro" id="IPR004463">
    <property type="entry name" value="UDP-acyl_GlcNac_deAcase"/>
</dbReference>
<organism evidence="3 5">
    <name type="scientific">Leptospira perolatii</name>
    <dbReference type="NCBI Taxonomy" id="2023191"/>
    <lineage>
        <taxon>Bacteria</taxon>
        <taxon>Pseudomonadati</taxon>
        <taxon>Spirochaetota</taxon>
        <taxon>Spirochaetia</taxon>
        <taxon>Leptospirales</taxon>
        <taxon>Leptospiraceae</taxon>
        <taxon>Leptospira</taxon>
    </lineage>
</organism>
<dbReference type="Proteomes" id="UP000231962">
    <property type="component" value="Unassembled WGS sequence"/>
</dbReference>
<dbReference type="GO" id="GO:0009245">
    <property type="term" value="P:lipid A biosynthetic process"/>
    <property type="evidence" value="ECO:0007669"/>
    <property type="project" value="InterPro"/>
</dbReference>
<dbReference type="EMBL" id="NPDY01000024">
    <property type="protein sequence ID" value="PJZ68383.1"/>
    <property type="molecule type" value="Genomic_DNA"/>
</dbReference>
<dbReference type="GO" id="GO:0016746">
    <property type="term" value="F:acyltransferase activity"/>
    <property type="evidence" value="ECO:0007669"/>
    <property type="project" value="UniProtKB-KW"/>
</dbReference>
<dbReference type="GO" id="GO:0016020">
    <property type="term" value="C:membrane"/>
    <property type="evidence" value="ECO:0007669"/>
    <property type="project" value="GOC"/>
</dbReference>